<name>A0A1H9ASU4_9BACT</name>
<evidence type="ECO:0000313" key="2">
    <source>
        <dbReference type="EMBL" id="SEP79605.1"/>
    </source>
</evidence>
<dbReference type="SUPFAM" id="SSF159888">
    <property type="entry name" value="YdhG-like"/>
    <property type="match status" value="1"/>
</dbReference>
<organism evidence="2 3">
    <name type="scientific">Neolewinella agarilytica</name>
    <dbReference type="NCBI Taxonomy" id="478744"/>
    <lineage>
        <taxon>Bacteria</taxon>
        <taxon>Pseudomonadati</taxon>
        <taxon>Bacteroidota</taxon>
        <taxon>Saprospiria</taxon>
        <taxon>Saprospirales</taxon>
        <taxon>Lewinellaceae</taxon>
        <taxon>Neolewinella</taxon>
    </lineage>
</organism>
<reference evidence="3" key="1">
    <citation type="submission" date="2016-10" db="EMBL/GenBank/DDBJ databases">
        <authorList>
            <person name="Varghese N."/>
            <person name="Submissions S."/>
        </authorList>
    </citation>
    <scope>NUCLEOTIDE SEQUENCE [LARGE SCALE GENOMIC DNA]</scope>
    <source>
        <strain evidence="3">DSM 24740</strain>
    </source>
</reference>
<dbReference type="InterPro" id="IPR014922">
    <property type="entry name" value="YdhG-like"/>
</dbReference>
<dbReference type="EMBL" id="FOFB01000002">
    <property type="protein sequence ID" value="SEP79605.1"/>
    <property type="molecule type" value="Genomic_DNA"/>
</dbReference>
<dbReference type="RefSeq" id="WP_090165389.1">
    <property type="nucleotide sequence ID" value="NZ_FOFB01000002.1"/>
</dbReference>
<accession>A0A1H9ASU4</accession>
<dbReference type="Pfam" id="PF08818">
    <property type="entry name" value="DUF1801"/>
    <property type="match status" value="1"/>
</dbReference>
<sequence length="144" mass="17028">MNNLTIKQDPRMEAKFQSYAEDIRANLLHLRSLIMEVAREEDSITSIEETLKWGEPSYLAKKGSTIRIDWKAKTPDQYAIYFKCTSKLVETFREVYGDIFQYENNRAILFKMGQKVPEKELKDCIHMALRYHELKHLPRLGIEK</sequence>
<gene>
    <name evidence="2" type="ORF">SAMN05444359_102210</name>
</gene>
<protein>
    <recommendedName>
        <fullName evidence="1">YdhG-like domain-containing protein</fullName>
    </recommendedName>
</protein>
<dbReference type="InParanoid" id="A0A1H9ASU4"/>
<evidence type="ECO:0000259" key="1">
    <source>
        <dbReference type="Pfam" id="PF08818"/>
    </source>
</evidence>
<dbReference type="Proteomes" id="UP000199021">
    <property type="component" value="Unassembled WGS sequence"/>
</dbReference>
<evidence type="ECO:0000313" key="3">
    <source>
        <dbReference type="Proteomes" id="UP000199021"/>
    </source>
</evidence>
<keyword evidence="3" id="KW-1185">Reference proteome</keyword>
<feature type="domain" description="YdhG-like" evidence="1">
    <location>
        <begin position="24"/>
        <end position="128"/>
    </location>
</feature>
<dbReference type="AlphaFoldDB" id="A0A1H9ASU4"/>
<dbReference type="OrthoDB" id="328972at2"/>
<proteinExistence type="predicted"/>
<dbReference type="STRING" id="478744.SAMN05444359_102210"/>